<name>A0A667Y9X7_9TELE</name>
<dbReference type="InterPro" id="IPR051029">
    <property type="entry name" value="mRNA_Capping_Enz/RNA_Phosphat"/>
</dbReference>
<accession>A0A667Y9X7</accession>
<dbReference type="InterPro" id="IPR000340">
    <property type="entry name" value="Dual-sp_phosphatase_cat-dom"/>
</dbReference>
<feature type="domain" description="Tyrosine specific protein phosphatases" evidence="1">
    <location>
        <begin position="108"/>
        <end position="177"/>
    </location>
</feature>
<dbReference type="InParanoid" id="A0A667Y9X7"/>
<reference evidence="2" key="3">
    <citation type="submission" date="2025-09" db="UniProtKB">
        <authorList>
            <consortium name="Ensembl"/>
        </authorList>
    </citation>
    <scope>IDENTIFICATION</scope>
</reference>
<dbReference type="Proteomes" id="UP000472263">
    <property type="component" value="Chromosome 11"/>
</dbReference>
<reference evidence="2" key="2">
    <citation type="submission" date="2025-08" db="UniProtKB">
        <authorList>
            <consortium name="Ensembl"/>
        </authorList>
    </citation>
    <scope>IDENTIFICATION</scope>
</reference>
<dbReference type="Ensembl" id="ENSMMDT00005018563.1">
    <property type="protein sequence ID" value="ENSMMDP00005018116.1"/>
    <property type="gene ID" value="ENSMMDG00005009065.1"/>
</dbReference>
<organism evidence="2 3">
    <name type="scientific">Myripristis murdjan</name>
    <name type="common">pinecone soldierfish</name>
    <dbReference type="NCBI Taxonomy" id="586833"/>
    <lineage>
        <taxon>Eukaryota</taxon>
        <taxon>Metazoa</taxon>
        <taxon>Chordata</taxon>
        <taxon>Craniata</taxon>
        <taxon>Vertebrata</taxon>
        <taxon>Euteleostomi</taxon>
        <taxon>Actinopterygii</taxon>
        <taxon>Neopterygii</taxon>
        <taxon>Teleostei</taxon>
        <taxon>Neoteleostei</taxon>
        <taxon>Acanthomorphata</taxon>
        <taxon>Holocentriformes</taxon>
        <taxon>Holocentridae</taxon>
        <taxon>Myripristis</taxon>
    </lineage>
</organism>
<sequence>MTAFKKKKSGVPDRWLDYDAVGQRIPATRFIAFKVPLKPSLNCRVLACDAFGPWDLLDALESQEQQLGLIIDLTFTTRYYQLADVPAACSHLKIPIEGQRVPSDAAILSFKRAVRRFLRDNADNDKLMGVHCTHGLNRTGYLLCRYLIDVDGMEPRRAKKIEKKNLEILCDENSKFTPKNSQT</sequence>
<dbReference type="Gene3D" id="3.90.190.10">
    <property type="entry name" value="Protein tyrosine phosphatase superfamily"/>
    <property type="match status" value="1"/>
</dbReference>
<dbReference type="Pfam" id="PF00782">
    <property type="entry name" value="DSPc"/>
    <property type="match status" value="1"/>
</dbReference>
<dbReference type="InterPro" id="IPR029021">
    <property type="entry name" value="Prot-tyrosine_phosphatase-like"/>
</dbReference>
<evidence type="ECO:0000313" key="3">
    <source>
        <dbReference type="Proteomes" id="UP000472263"/>
    </source>
</evidence>
<dbReference type="InterPro" id="IPR016130">
    <property type="entry name" value="Tyr_Pase_AS"/>
</dbReference>
<dbReference type="PANTHER" id="PTHR10367">
    <property type="entry name" value="MRNA-CAPPING ENZYME"/>
    <property type="match status" value="1"/>
</dbReference>
<dbReference type="PANTHER" id="PTHR10367:SF9">
    <property type="entry name" value="DUAL-SPECIFICITY PHOSPHATASE 11 (RNA_RNP COMPLEX 1-INTERACTING)"/>
    <property type="match status" value="1"/>
</dbReference>
<dbReference type="GeneTree" id="ENSGT00940000155847"/>
<evidence type="ECO:0000259" key="1">
    <source>
        <dbReference type="PROSITE" id="PS50056"/>
    </source>
</evidence>
<dbReference type="InterPro" id="IPR000387">
    <property type="entry name" value="Tyr_Pase_dom"/>
</dbReference>
<evidence type="ECO:0000313" key="2">
    <source>
        <dbReference type="Ensembl" id="ENSMMDP00005018116.1"/>
    </source>
</evidence>
<keyword evidence="3" id="KW-1185">Reference proteome</keyword>
<proteinExistence type="predicted"/>
<dbReference type="PROSITE" id="PS50056">
    <property type="entry name" value="TYR_PHOSPHATASE_2"/>
    <property type="match status" value="1"/>
</dbReference>
<dbReference type="GO" id="GO:0004651">
    <property type="term" value="F:polynucleotide 5'-phosphatase activity"/>
    <property type="evidence" value="ECO:0007669"/>
    <property type="project" value="TreeGrafter"/>
</dbReference>
<dbReference type="AlphaFoldDB" id="A0A667Y9X7"/>
<protein>
    <submittedName>
        <fullName evidence="2">Dual specificity phosphatase 11 (RNA/RNP complex 1-interacting)</fullName>
    </submittedName>
</protein>
<dbReference type="SUPFAM" id="SSF52799">
    <property type="entry name" value="(Phosphotyrosine protein) phosphatases II"/>
    <property type="match status" value="1"/>
</dbReference>
<reference evidence="2" key="1">
    <citation type="submission" date="2019-06" db="EMBL/GenBank/DDBJ databases">
        <authorList>
            <consortium name="Wellcome Sanger Institute Data Sharing"/>
        </authorList>
    </citation>
    <scope>NUCLEOTIDE SEQUENCE [LARGE SCALE GENOMIC DNA]</scope>
</reference>
<dbReference type="PROSITE" id="PS00383">
    <property type="entry name" value="TYR_PHOSPHATASE_1"/>
    <property type="match status" value="1"/>
</dbReference>